<dbReference type="Gene3D" id="3.20.20.80">
    <property type="entry name" value="Glycosidases"/>
    <property type="match status" value="1"/>
</dbReference>
<dbReference type="Gene3D" id="2.60.40.1760">
    <property type="entry name" value="glycosyl hydrolase (family 31)"/>
    <property type="match status" value="1"/>
</dbReference>
<evidence type="ECO:0000256" key="1">
    <source>
        <dbReference type="ARBA" id="ARBA00007806"/>
    </source>
</evidence>
<evidence type="ECO:0000313" key="5">
    <source>
        <dbReference type="EMBL" id="HJA91937.1"/>
    </source>
</evidence>
<dbReference type="AlphaFoldDB" id="A0A9D2I473"/>
<proteinExistence type="inferred from homology"/>
<gene>
    <name evidence="5" type="ORF">H9717_02260</name>
</gene>
<feature type="non-terminal residue" evidence="5">
    <location>
        <position position="326"/>
    </location>
</feature>
<keyword evidence="2" id="KW-0326">Glycosidase</keyword>
<dbReference type="Proteomes" id="UP000886858">
    <property type="component" value="Unassembled WGS sequence"/>
</dbReference>
<protein>
    <submittedName>
        <fullName evidence="5">Glycoside hydrolase family 31 protein</fullName>
    </submittedName>
</protein>
<feature type="domain" description="Glycoside hydrolase family 31 TIM barrel" evidence="3">
    <location>
        <begin position="227"/>
        <end position="325"/>
    </location>
</feature>
<dbReference type="InterPro" id="IPR000322">
    <property type="entry name" value="Glyco_hydro_31_TIM"/>
</dbReference>
<dbReference type="InterPro" id="IPR051816">
    <property type="entry name" value="Glycosyl_Hydrolase_31"/>
</dbReference>
<dbReference type="GO" id="GO:0030246">
    <property type="term" value="F:carbohydrate binding"/>
    <property type="evidence" value="ECO:0007669"/>
    <property type="project" value="InterPro"/>
</dbReference>
<name>A0A9D2I473_9FIRM</name>
<evidence type="ECO:0000259" key="4">
    <source>
        <dbReference type="Pfam" id="PF13802"/>
    </source>
</evidence>
<dbReference type="Pfam" id="PF01055">
    <property type="entry name" value="Glyco_hydro_31_2nd"/>
    <property type="match status" value="1"/>
</dbReference>
<dbReference type="SUPFAM" id="SSF51445">
    <property type="entry name" value="(Trans)glycosidases"/>
    <property type="match status" value="1"/>
</dbReference>
<dbReference type="InterPro" id="IPR011013">
    <property type="entry name" value="Gal_mutarotase_sf_dom"/>
</dbReference>
<dbReference type="SUPFAM" id="SSF74650">
    <property type="entry name" value="Galactose mutarotase-like"/>
    <property type="match status" value="1"/>
</dbReference>
<dbReference type="GO" id="GO:0004553">
    <property type="term" value="F:hydrolase activity, hydrolyzing O-glycosyl compounds"/>
    <property type="evidence" value="ECO:0007669"/>
    <property type="project" value="InterPro"/>
</dbReference>
<organism evidence="5 6">
    <name type="scientific">Candidatus Eisenbergiella merdipullorum</name>
    <dbReference type="NCBI Taxonomy" id="2838553"/>
    <lineage>
        <taxon>Bacteria</taxon>
        <taxon>Bacillati</taxon>
        <taxon>Bacillota</taxon>
        <taxon>Clostridia</taxon>
        <taxon>Lachnospirales</taxon>
        <taxon>Lachnospiraceae</taxon>
        <taxon>Eisenbergiella</taxon>
    </lineage>
</organism>
<comment type="similarity">
    <text evidence="1 2">Belongs to the glycosyl hydrolase 31 family.</text>
</comment>
<evidence type="ECO:0000313" key="6">
    <source>
        <dbReference type="Proteomes" id="UP000886858"/>
    </source>
</evidence>
<evidence type="ECO:0000256" key="2">
    <source>
        <dbReference type="RuleBase" id="RU361185"/>
    </source>
</evidence>
<dbReference type="Pfam" id="PF13802">
    <property type="entry name" value="Gal_mutarotas_2"/>
    <property type="match status" value="1"/>
</dbReference>
<dbReference type="PANTHER" id="PTHR43863:SF2">
    <property type="entry name" value="MALTASE-GLUCOAMYLASE"/>
    <property type="match status" value="1"/>
</dbReference>
<dbReference type="InterPro" id="IPR025887">
    <property type="entry name" value="Glyco_hydro_31_N_dom"/>
</dbReference>
<reference evidence="5" key="1">
    <citation type="journal article" date="2021" name="PeerJ">
        <title>Extensive microbial diversity within the chicken gut microbiome revealed by metagenomics and culture.</title>
        <authorList>
            <person name="Gilroy R."/>
            <person name="Ravi A."/>
            <person name="Getino M."/>
            <person name="Pursley I."/>
            <person name="Horton D.L."/>
            <person name="Alikhan N.F."/>
            <person name="Baker D."/>
            <person name="Gharbi K."/>
            <person name="Hall N."/>
            <person name="Watson M."/>
            <person name="Adriaenssens E.M."/>
            <person name="Foster-Nyarko E."/>
            <person name="Jarju S."/>
            <person name="Secka A."/>
            <person name="Antonio M."/>
            <person name="Oren A."/>
            <person name="Chaudhuri R.R."/>
            <person name="La Ragione R."/>
            <person name="Hildebrand F."/>
            <person name="Pallen M.J."/>
        </authorList>
    </citation>
    <scope>NUCLEOTIDE SEQUENCE</scope>
    <source>
        <strain evidence="5">CHK179-7159</strain>
    </source>
</reference>
<keyword evidence="2 5" id="KW-0378">Hydrolase</keyword>
<sequence>MYTMNQEGNALVYRWDGEVLSIMPWGENSFRVRSTVLGEVEDTDWALLPQEETTAEIHVEEYTARITNGKITAELTVDSWSHYCDIAFYNQKGELLLKEAGKGGALDKKNRFFKPIIGGDYRLTVTFASNPKEKLYGMGQYQQDILNVKNCNLELAHRNSQASVPFVLSDLGYGFLWHNPAIGRVSFASNTTEWYAESTKQMDYWITAGDTPDEIEQAYGRAVGTAPEMPEYGLGFWQCKLRYWNQEDLLSVAREYHRRGIPVDVIVCDFFHWPRMGDYRFDEEFFPDPDAMVKELKEMGMELMVSVWPQVDLRSENYQEMKQKGL</sequence>
<dbReference type="GO" id="GO:0005975">
    <property type="term" value="P:carbohydrate metabolic process"/>
    <property type="evidence" value="ECO:0007669"/>
    <property type="project" value="InterPro"/>
</dbReference>
<accession>A0A9D2I473</accession>
<dbReference type="CDD" id="cd14752">
    <property type="entry name" value="GH31_N"/>
    <property type="match status" value="1"/>
</dbReference>
<feature type="domain" description="Glycoside hydrolase family 31 N-terminal" evidence="4">
    <location>
        <begin position="22"/>
        <end position="181"/>
    </location>
</feature>
<comment type="caution">
    <text evidence="5">The sequence shown here is derived from an EMBL/GenBank/DDBJ whole genome shotgun (WGS) entry which is preliminary data.</text>
</comment>
<reference evidence="5" key="2">
    <citation type="submission" date="2021-04" db="EMBL/GenBank/DDBJ databases">
        <authorList>
            <person name="Gilroy R."/>
        </authorList>
    </citation>
    <scope>NUCLEOTIDE SEQUENCE</scope>
    <source>
        <strain evidence="5">CHK179-7159</strain>
    </source>
</reference>
<dbReference type="PANTHER" id="PTHR43863">
    <property type="entry name" value="HYDROLASE, PUTATIVE (AFU_ORTHOLOGUE AFUA_1G03140)-RELATED"/>
    <property type="match status" value="1"/>
</dbReference>
<dbReference type="InterPro" id="IPR017853">
    <property type="entry name" value="GH"/>
</dbReference>
<dbReference type="EMBL" id="DWYY01000027">
    <property type="protein sequence ID" value="HJA91937.1"/>
    <property type="molecule type" value="Genomic_DNA"/>
</dbReference>
<evidence type="ECO:0000259" key="3">
    <source>
        <dbReference type="Pfam" id="PF01055"/>
    </source>
</evidence>